<evidence type="ECO:0000313" key="3">
    <source>
        <dbReference type="Proteomes" id="UP000198862"/>
    </source>
</evidence>
<reference evidence="2 3" key="1">
    <citation type="submission" date="2016-10" db="EMBL/GenBank/DDBJ databases">
        <authorList>
            <person name="de Groot N.N."/>
        </authorList>
    </citation>
    <scope>NUCLEOTIDE SEQUENCE [LARGE SCALE GENOMIC DNA]</scope>
    <source>
        <strain evidence="2 3">DSM 6059</strain>
    </source>
</reference>
<dbReference type="EMBL" id="FOLO01000052">
    <property type="protein sequence ID" value="SFD37000.1"/>
    <property type="molecule type" value="Genomic_DNA"/>
</dbReference>
<dbReference type="RefSeq" id="WP_091989625.1">
    <property type="nucleotide sequence ID" value="NZ_FOLO01000052.1"/>
</dbReference>
<feature type="signal peptide" evidence="1">
    <location>
        <begin position="1"/>
        <end position="23"/>
    </location>
</feature>
<evidence type="ECO:0000313" key="2">
    <source>
        <dbReference type="EMBL" id="SFD37000.1"/>
    </source>
</evidence>
<evidence type="ECO:0000256" key="1">
    <source>
        <dbReference type="SAM" id="SignalP"/>
    </source>
</evidence>
<name>A0A1I1S219_9GAMM</name>
<keyword evidence="3" id="KW-1185">Reference proteome</keyword>
<accession>A0A1I1S219</accession>
<feature type="chain" id="PRO_5011606351" evidence="1">
    <location>
        <begin position="24"/>
        <end position="85"/>
    </location>
</feature>
<sequence length="85" mass="10259">MRISAVFSFLVLIFMFSTEKAQATPMYQTVNPILVYNFDFNEAISTHKKNKNMIYEKVIDFNAEVRSFNYRYQFKYQAIFRDFNL</sequence>
<keyword evidence="1" id="KW-0732">Signal</keyword>
<organism evidence="2 3">
    <name type="scientific">Pseudoalteromonas denitrificans DSM 6059</name>
    <dbReference type="NCBI Taxonomy" id="1123010"/>
    <lineage>
        <taxon>Bacteria</taxon>
        <taxon>Pseudomonadati</taxon>
        <taxon>Pseudomonadota</taxon>
        <taxon>Gammaproteobacteria</taxon>
        <taxon>Alteromonadales</taxon>
        <taxon>Pseudoalteromonadaceae</taxon>
        <taxon>Pseudoalteromonas</taxon>
    </lineage>
</organism>
<protein>
    <submittedName>
        <fullName evidence="2">Uncharacterized protein</fullName>
    </submittedName>
</protein>
<dbReference type="AlphaFoldDB" id="A0A1I1S219"/>
<gene>
    <name evidence="2" type="ORF">SAMN02745724_04319</name>
</gene>
<dbReference type="Proteomes" id="UP000198862">
    <property type="component" value="Unassembled WGS sequence"/>
</dbReference>
<proteinExistence type="predicted"/>